<evidence type="ECO:0000313" key="2">
    <source>
        <dbReference type="Proteomes" id="UP001597419"/>
    </source>
</evidence>
<name>A0ABW5GWE3_9PSEU</name>
<organism evidence="1 2">
    <name type="scientific">Amycolatopsis samaneae</name>
    <dbReference type="NCBI Taxonomy" id="664691"/>
    <lineage>
        <taxon>Bacteria</taxon>
        <taxon>Bacillati</taxon>
        <taxon>Actinomycetota</taxon>
        <taxon>Actinomycetes</taxon>
        <taxon>Pseudonocardiales</taxon>
        <taxon>Pseudonocardiaceae</taxon>
        <taxon>Amycolatopsis</taxon>
    </lineage>
</organism>
<protein>
    <submittedName>
        <fullName evidence="1">Uncharacterized protein</fullName>
    </submittedName>
</protein>
<gene>
    <name evidence="1" type="ORF">ACFSYJ_41925</name>
</gene>
<evidence type="ECO:0000313" key="1">
    <source>
        <dbReference type="EMBL" id="MFD2465237.1"/>
    </source>
</evidence>
<dbReference type="EMBL" id="JBHUKU010000029">
    <property type="protein sequence ID" value="MFD2465237.1"/>
    <property type="molecule type" value="Genomic_DNA"/>
</dbReference>
<sequence length="66" mass="6928">MTGTAPARMRIAEDCTAVACERCGFPTLRVAEFVATDGTVLGWTMVCTACRRHRPPTGPGTASGVD</sequence>
<proteinExistence type="predicted"/>
<keyword evidence="2" id="KW-1185">Reference proteome</keyword>
<comment type="caution">
    <text evidence="1">The sequence shown here is derived from an EMBL/GenBank/DDBJ whole genome shotgun (WGS) entry which is preliminary data.</text>
</comment>
<reference evidence="2" key="1">
    <citation type="journal article" date="2019" name="Int. J. Syst. Evol. Microbiol.">
        <title>The Global Catalogue of Microorganisms (GCM) 10K type strain sequencing project: providing services to taxonomists for standard genome sequencing and annotation.</title>
        <authorList>
            <consortium name="The Broad Institute Genomics Platform"/>
            <consortium name="The Broad Institute Genome Sequencing Center for Infectious Disease"/>
            <person name="Wu L."/>
            <person name="Ma J."/>
        </authorList>
    </citation>
    <scope>NUCLEOTIDE SEQUENCE [LARGE SCALE GENOMIC DNA]</scope>
    <source>
        <strain evidence="2">CGMCC 4.7643</strain>
    </source>
</reference>
<accession>A0ABW5GWE3</accession>
<dbReference type="Proteomes" id="UP001597419">
    <property type="component" value="Unassembled WGS sequence"/>
</dbReference>
<dbReference type="RefSeq" id="WP_345407474.1">
    <property type="nucleotide sequence ID" value="NZ_BAABHG010000022.1"/>
</dbReference>